<dbReference type="EMBL" id="PYLS01000005">
    <property type="protein sequence ID" value="PST82885.1"/>
    <property type="molecule type" value="Genomic_DNA"/>
</dbReference>
<evidence type="ECO:0000256" key="1">
    <source>
        <dbReference type="ARBA" id="ARBA00010641"/>
    </source>
</evidence>
<dbReference type="Proteomes" id="UP000240912">
    <property type="component" value="Unassembled WGS sequence"/>
</dbReference>
<dbReference type="RefSeq" id="WP_107215143.1">
    <property type="nucleotide sequence ID" value="NZ_KZ686269.1"/>
</dbReference>
<dbReference type="InterPro" id="IPR014284">
    <property type="entry name" value="RNA_pol_sigma-70_dom"/>
</dbReference>
<evidence type="ECO:0000256" key="3">
    <source>
        <dbReference type="ARBA" id="ARBA00023082"/>
    </source>
</evidence>
<feature type="domain" description="RNA polymerase sigma-70 region 2" evidence="5">
    <location>
        <begin position="26"/>
        <end position="88"/>
    </location>
</feature>
<dbReference type="GO" id="GO:0006352">
    <property type="term" value="P:DNA-templated transcription initiation"/>
    <property type="evidence" value="ECO:0007669"/>
    <property type="project" value="InterPro"/>
</dbReference>
<dbReference type="NCBIfam" id="TIGR02985">
    <property type="entry name" value="Sig70_bacteroi1"/>
    <property type="match status" value="1"/>
</dbReference>
<keyword evidence="8" id="KW-1185">Reference proteome</keyword>
<dbReference type="InterPro" id="IPR013324">
    <property type="entry name" value="RNA_pol_sigma_r3/r4-like"/>
</dbReference>
<comment type="caution">
    <text evidence="7">The sequence shown here is derived from an EMBL/GenBank/DDBJ whole genome shotgun (WGS) entry which is preliminary data.</text>
</comment>
<accession>A0A2T3HKA3</accession>
<dbReference type="InterPro" id="IPR039425">
    <property type="entry name" value="RNA_pol_sigma-70-like"/>
</dbReference>
<evidence type="ECO:0000313" key="7">
    <source>
        <dbReference type="EMBL" id="PST82885.1"/>
    </source>
</evidence>
<dbReference type="GO" id="GO:0016987">
    <property type="term" value="F:sigma factor activity"/>
    <property type="evidence" value="ECO:0007669"/>
    <property type="project" value="UniProtKB-KW"/>
</dbReference>
<evidence type="ECO:0000259" key="5">
    <source>
        <dbReference type="Pfam" id="PF04542"/>
    </source>
</evidence>
<sequence length="186" mass="22210">MSYQEFSDEELLDLLARNDHAAYHVIYERYSGLLYMHAWKRLRNREECRDLVQEIFLALWNRRRELLLNKGLKVYLYTAVRNRVIDRCEHLQVREVFRSSFRAVFNEGHNVTDHLIRQKQLIQLIETEVSALPGKMREVFELSRKANLSHRQIAEALNISEQTVRKQINNALKILRPKLGTFFTLL</sequence>
<feature type="domain" description="RNA polymerase sigma factor 70 region 4 type 2" evidence="6">
    <location>
        <begin position="123"/>
        <end position="174"/>
    </location>
</feature>
<dbReference type="OrthoDB" id="659569at2"/>
<dbReference type="InterPro" id="IPR013325">
    <property type="entry name" value="RNA_pol_sigma_r2"/>
</dbReference>
<gene>
    <name evidence="7" type="ORF">C7T94_09625</name>
</gene>
<protein>
    <submittedName>
        <fullName evidence="7">RNA polymerase subunit sigma-70</fullName>
    </submittedName>
</protein>
<dbReference type="InterPro" id="IPR007627">
    <property type="entry name" value="RNA_pol_sigma70_r2"/>
</dbReference>
<dbReference type="InterPro" id="IPR013249">
    <property type="entry name" value="RNA_pol_sigma70_r4_t2"/>
</dbReference>
<dbReference type="PANTHER" id="PTHR43133">
    <property type="entry name" value="RNA POLYMERASE ECF-TYPE SIGMA FACTO"/>
    <property type="match status" value="1"/>
</dbReference>
<dbReference type="Gene3D" id="1.10.1740.10">
    <property type="match status" value="1"/>
</dbReference>
<evidence type="ECO:0000259" key="6">
    <source>
        <dbReference type="Pfam" id="PF08281"/>
    </source>
</evidence>
<evidence type="ECO:0000313" key="8">
    <source>
        <dbReference type="Proteomes" id="UP000240912"/>
    </source>
</evidence>
<proteinExistence type="inferred from homology"/>
<organism evidence="7 8">
    <name type="scientific">Pedobacter yulinensis</name>
    <dbReference type="NCBI Taxonomy" id="2126353"/>
    <lineage>
        <taxon>Bacteria</taxon>
        <taxon>Pseudomonadati</taxon>
        <taxon>Bacteroidota</taxon>
        <taxon>Sphingobacteriia</taxon>
        <taxon>Sphingobacteriales</taxon>
        <taxon>Sphingobacteriaceae</taxon>
        <taxon>Pedobacter</taxon>
    </lineage>
</organism>
<dbReference type="Pfam" id="PF04542">
    <property type="entry name" value="Sigma70_r2"/>
    <property type="match status" value="1"/>
</dbReference>
<dbReference type="InterPro" id="IPR014327">
    <property type="entry name" value="RNA_pol_sigma70_bacteroid"/>
</dbReference>
<keyword evidence="2" id="KW-0805">Transcription regulation</keyword>
<dbReference type="PANTHER" id="PTHR43133:SF46">
    <property type="entry name" value="RNA POLYMERASE SIGMA-70 FACTOR ECF SUBFAMILY"/>
    <property type="match status" value="1"/>
</dbReference>
<dbReference type="AlphaFoldDB" id="A0A2T3HKA3"/>
<evidence type="ECO:0000256" key="4">
    <source>
        <dbReference type="ARBA" id="ARBA00023163"/>
    </source>
</evidence>
<name>A0A2T3HKA3_9SPHI</name>
<dbReference type="GO" id="GO:0003677">
    <property type="term" value="F:DNA binding"/>
    <property type="evidence" value="ECO:0007669"/>
    <property type="project" value="InterPro"/>
</dbReference>
<dbReference type="Pfam" id="PF08281">
    <property type="entry name" value="Sigma70_r4_2"/>
    <property type="match status" value="1"/>
</dbReference>
<dbReference type="InterPro" id="IPR036388">
    <property type="entry name" value="WH-like_DNA-bd_sf"/>
</dbReference>
<dbReference type="Gene3D" id="1.10.10.10">
    <property type="entry name" value="Winged helix-like DNA-binding domain superfamily/Winged helix DNA-binding domain"/>
    <property type="match status" value="1"/>
</dbReference>
<dbReference type="SUPFAM" id="SSF88659">
    <property type="entry name" value="Sigma3 and sigma4 domains of RNA polymerase sigma factors"/>
    <property type="match status" value="1"/>
</dbReference>
<dbReference type="SUPFAM" id="SSF88946">
    <property type="entry name" value="Sigma2 domain of RNA polymerase sigma factors"/>
    <property type="match status" value="1"/>
</dbReference>
<dbReference type="NCBIfam" id="TIGR02937">
    <property type="entry name" value="sigma70-ECF"/>
    <property type="match status" value="1"/>
</dbReference>
<evidence type="ECO:0000256" key="2">
    <source>
        <dbReference type="ARBA" id="ARBA00023015"/>
    </source>
</evidence>
<comment type="similarity">
    <text evidence="1">Belongs to the sigma-70 factor family. ECF subfamily.</text>
</comment>
<keyword evidence="3" id="KW-0731">Sigma factor</keyword>
<reference evidence="7 8" key="1">
    <citation type="submission" date="2018-03" db="EMBL/GenBank/DDBJ databases">
        <authorList>
            <person name="Keele B.F."/>
        </authorList>
    </citation>
    <scope>NUCLEOTIDE SEQUENCE [LARGE SCALE GENOMIC DNA]</scope>
    <source>
        <strain evidence="7 8">YL28-9</strain>
    </source>
</reference>
<keyword evidence="4" id="KW-0804">Transcription</keyword>